<feature type="compositionally biased region" description="Low complexity" evidence="1">
    <location>
        <begin position="74"/>
        <end position="86"/>
    </location>
</feature>
<accession>A0ABP7WKY1</accession>
<feature type="compositionally biased region" description="Low complexity" evidence="1">
    <location>
        <begin position="40"/>
        <end position="61"/>
    </location>
</feature>
<comment type="caution">
    <text evidence="2">The sequence shown here is derived from an EMBL/GenBank/DDBJ whole genome shotgun (WGS) entry which is preliminary data.</text>
</comment>
<evidence type="ECO:0000313" key="2">
    <source>
        <dbReference type="EMBL" id="GAA4091279.1"/>
    </source>
</evidence>
<feature type="region of interest" description="Disordered" evidence="1">
    <location>
        <begin position="1"/>
        <end position="135"/>
    </location>
</feature>
<gene>
    <name evidence="2" type="ORF">GCM10022214_60380</name>
</gene>
<feature type="compositionally biased region" description="Acidic residues" evidence="1">
    <location>
        <begin position="87"/>
        <end position="97"/>
    </location>
</feature>
<organism evidence="2 3">
    <name type="scientific">Actinomadura miaoliensis</name>
    <dbReference type="NCBI Taxonomy" id="430685"/>
    <lineage>
        <taxon>Bacteria</taxon>
        <taxon>Bacillati</taxon>
        <taxon>Actinomycetota</taxon>
        <taxon>Actinomycetes</taxon>
        <taxon>Streptosporangiales</taxon>
        <taxon>Thermomonosporaceae</taxon>
        <taxon>Actinomadura</taxon>
    </lineage>
</organism>
<dbReference type="Proteomes" id="UP001500683">
    <property type="component" value="Unassembled WGS sequence"/>
</dbReference>
<reference evidence="3" key="1">
    <citation type="journal article" date="2019" name="Int. J. Syst. Evol. Microbiol.">
        <title>The Global Catalogue of Microorganisms (GCM) 10K type strain sequencing project: providing services to taxonomists for standard genome sequencing and annotation.</title>
        <authorList>
            <consortium name="The Broad Institute Genomics Platform"/>
            <consortium name="The Broad Institute Genome Sequencing Center for Infectious Disease"/>
            <person name="Wu L."/>
            <person name="Ma J."/>
        </authorList>
    </citation>
    <scope>NUCLEOTIDE SEQUENCE [LARGE SCALE GENOMIC DNA]</scope>
    <source>
        <strain evidence="3">JCM 16702</strain>
    </source>
</reference>
<sequence length="262" mass="25624">MLAMAASSISEIDSGRNGMSPPRRSASAKETRAEAGSDIGAPGDVASSAGADGALGGNAESAGGGKAASDEGADAGSAGDGNAASDEGGDMGSDEGGDVGSGANAALGGGVGAAGDTGAPSRSPEASQPFGPGISSSPCPVSCARFVRPAPMTARPAILSRPRSRDCLLLTVRPRWIRSAGLGRATGWSAKRCLESVPLDAARRTPPHRRLGGVMAEANAGNLACQGISLPGEVGPGHRPGHDGGVDDVRDALAVSHQTPTL</sequence>
<proteinExistence type="predicted"/>
<keyword evidence="3" id="KW-1185">Reference proteome</keyword>
<protein>
    <submittedName>
        <fullName evidence="2">Uncharacterized protein</fullName>
    </submittedName>
</protein>
<evidence type="ECO:0000313" key="3">
    <source>
        <dbReference type="Proteomes" id="UP001500683"/>
    </source>
</evidence>
<name>A0ABP7WKY1_9ACTN</name>
<dbReference type="EMBL" id="BAAAZG010000047">
    <property type="protein sequence ID" value="GAA4091279.1"/>
    <property type="molecule type" value="Genomic_DNA"/>
</dbReference>
<evidence type="ECO:0000256" key="1">
    <source>
        <dbReference type="SAM" id="MobiDB-lite"/>
    </source>
</evidence>